<sequence length="359" mass="40796">MSKRKKLSYIVLTVVIILIIFRLLLPGIVKRYVNNTLQDIPGYWGHVEDIDINLYRGAYVIHQLKLDKIDGESNIPFLDFEKSDISIQWKSLFNGKIVSKINLYRPKVTYIFEEQVKDSVEPTNEDWSEALTDLVPIDINKLTIEQGKVGFLQFNKSPDVDLYIDQISLTATNLRNVVDKEQELPSSVKATAISIGQGKINLDGKMDLVQQIPDIDFDFSLEKANVTALNSFTLAYAGFDFEKGNFDLFSEVVINDGYLKGYFKPILTDTKIVDAFGKEGSNIFKKAWEGFVGFFKFIFKNQKQDTLATKIPVEGDLNDVGSNIFTTIVGIFKNAFIKAYKGEVDESIEFNDLEKEKEK</sequence>
<keyword evidence="3" id="KW-1185">Reference proteome</keyword>
<evidence type="ECO:0000313" key="3">
    <source>
        <dbReference type="Proteomes" id="UP001153642"/>
    </source>
</evidence>
<comment type="caution">
    <text evidence="2">The sequence shown here is derived from an EMBL/GenBank/DDBJ whole genome shotgun (WGS) entry which is preliminary data.</text>
</comment>
<organism evidence="2 3">
    <name type="scientific">Galbibacter pacificus</name>
    <dbReference type="NCBI Taxonomy" id="2996052"/>
    <lineage>
        <taxon>Bacteria</taxon>
        <taxon>Pseudomonadati</taxon>
        <taxon>Bacteroidota</taxon>
        <taxon>Flavobacteriia</taxon>
        <taxon>Flavobacteriales</taxon>
        <taxon>Flavobacteriaceae</taxon>
        <taxon>Galbibacter</taxon>
    </lineage>
</organism>
<dbReference type="EMBL" id="JAPMUA010000002">
    <property type="protein sequence ID" value="MDG3585143.1"/>
    <property type="molecule type" value="Genomic_DNA"/>
</dbReference>
<name>A0ABT6FPG0_9FLAO</name>
<evidence type="ECO:0000256" key="1">
    <source>
        <dbReference type="SAM" id="Phobius"/>
    </source>
</evidence>
<dbReference type="InterPro" id="IPR008023">
    <property type="entry name" value="DUF748"/>
</dbReference>
<accession>A0ABT6FPG0</accession>
<dbReference type="Proteomes" id="UP001153642">
    <property type="component" value="Unassembled WGS sequence"/>
</dbReference>
<keyword evidence="1" id="KW-0472">Membrane</keyword>
<keyword evidence="1" id="KW-1133">Transmembrane helix</keyword>
<protein>
    <submittedName>
        <fullName evidence="2">DUF748 domain-containing protein</fullName>
    </submittedName>
</protein>
<dbReference type="RefSeq" id="WP_277899581.1">
    <property type="nucleotide sequence ID" value="NZ_JAPMUA010000002.1"/>
</dbReference>
<feature type="transmembrane region" description="Helical" evidence="1">
    <location>
        <begin position="7"/>
        <end position="25"/>
    </location>
</feature>
<proteinExistence type="predicted"/>
<reference evidence="2" key="1">
    <citation type="submission" date="2022-11" db="EMBL/GenBank/DDBJ databases">
        <title>High-quality draft genome sequence of Galbibacter sp. strain CMA-7.</title>
        <authorList>
            <person name="Wei L."/>
            <person name="Dong C."/>
            <person name="Shao Z."/>
        </authorList>
    </citation>
    <scope>NUCLEOTIDE SEQUENCE</scope>
    <source>
        <strain evidence="2">CMA-7</strain>
    </source>
</reference>
<evidence type="ECO:0000313" key="2">
    <source>
        <dbReference type="EMBL" id="MDG3585143.1"/>
    </source>
</evidence>
<dbReference type="Pfam" id="PF05359">
    <property type="entry name" value="DUF748"/>
    <property type="match status" value="2"/>
</dbReference>
<gene>
    <name evidence="2" type="ORF">OSR52_04625</name>
</gene>
<keyword evidence="1" id="KW-0812">Transmembrane</keyword>